<comment type="similarity">
    <text evidence="1">Belongs to the LysR transcriptional regulatory family.</text>
</comment>
<keyword evidence="7" id="KW-1185">Reference proteome</keyword>
<dbReference type="InterPro" id="IPR036388">
    <property type="entry name" value="WH-like_DNA-bd_sf"/>
</dbReference>
<dbReference type="Proteomes" id="UP000484255">
    <property type="component" value="Unassembled WGS sequence"/>
</dbReference>
<organism evidence="6 7">
    <name type="scientific">Ideonella livida</name>
    <dbReference type="NCBI Taxonomy" id="2707176"/>
    <lineage>
        <taxon>Bacteria</taxon>
        <taxon>Pseudomonadati</taxon>
        <taxon>Pseudomonadota</taxon>
        <taxon>Betaproteobacteria</taxon>
        <taxon>Burkholderiales</taxon>
        <taxon>Sphaerotilaceae</taxon>
        <taxon>Ideonella</taxon>
    </lineage>
</organism>
<evidence type="ECO:0000313" key="6">
    <source>
        <dbReference type="EMBL" id="NDY91562.1"/>
    </source>
</evidence>
<accession>A0A7C9TK23</accession>
<sequence>MHAPPPAPAALPERLPSLEALRALALVGRLGSLERAAAQLHITASAVAKRLATLETQLGVALVERGPRGLRGLTPAAHDYLAHAGPLLQQLAELPWHRAARALQAPVRLRLSAPPTFARLVLVPALPALARAEPNLELELLVSAPWREEPAATADLAVRHGQAPEPAQRLLDDVLLPLASPQLLPAGQPLAQARDLDTLPLLRTPVQAWRPWFQAAGLHAAEPERGPRLVDLGLVLEAAVAGQGVALMRASLARRALQCGELLPVLGAGHTPWIPATTHYWLETPATDPGRQQALQALASWVHQASRQAAAQGLEQVSGPG</sequence>
<dbReference type="GO" id="GO:0003700">
    <property type="term" value="F:DNA-binding transcription factor activity"/>
    <property type="evidence" value="ECO:0007669"/>
    <property type="project" value="InterPro"/>
</dbReference>
<dbReference type="PANTHER" id="PTHR30537">
    <property type="entry name" value="HTH-TYPE TRANSCRIPTIONAL REGULATOR"/>
    <property type="match status" value="1"/>
</dbReference>
<dbReference type="InterPro" id="IPR058163">
    <property type="entry name" value="LysR-type_TF_proteobact-type"/>
</dbReference>
<dbReference type="SUPFAM" id="SSF53850">
    <property type="entry name" value="Periplasmic binding protein-like II"/>
    <property type="match status" value="1"/>
</dbReference>
<dbReference type="InterPro" id="IPR005119">
    <property type="entry name" value="LysR_subst-bd"/>
</dbReference>
<evidence type="ECO:0000259" key="5">
    <source>
        <dbReference type="PROSITE" id="PS50931"/>
    </source>
</evidence>
<protein>
    <submittedName>
        <fullName evidence="6">LysR family transcriptional regulator</fullName>
    </submittedName>
</protein>
<feature type="domain" description="HTH lysR-type" evidence="5">
    <location>
        <begin position="16"/>
        <end position="73"/>
    </location>
</feature>
<evidence type="ECO:0000256" key="1">
    <source>
        <dbReference type="ARBA" id="ARBA00009437"/>
    </source>
</evidence>
<dbReference type="InterPro" id="IPR036390">
    <property type="entry name" value="WH_DNA-bd_sf"/>
</dbReference>
<evidence type="ECO:0000313" key="7">
    <source>
        <dbReference type="Proteomes" id="UP000484255"/>
    </source>
</evidence>
<dbReference type="GO" id="GO:0043565">
    <property type="term" value="F:sequence-specific DNA binding"/>
    <property type="evidence" value="ECO:0007669"/>
    <property type="project" value="TreeGrafter"/>
</dbReference>
<evidence type="ECO:0000256" key="4">
    <source>
        <dbReference type="ARBA" id="ARBA00023163"/>
    </source>
</evidence>
<dbReference type="PROSITE" id="PS50931">
    <property type="entry name" value="HTH_LYSR"/>
    <property type="match status" value="1"/>
</dbReference>
<dbReference type="GO" id="GO:0006351">
    <property type="term" value="P:DNA-templated transcription"/>
    <property type="evidence" value="ECO:0007669"/>
    <property type="project" value="TreeGrafter"/>
</dbReference>
<dbReference type="Pfam" id="PF03466">
    <property type="entry name" value="LysR_substrate"/>
    <property type="match status" value="1"/>
</dbReference>
<evidence type="ECO:0000256" key="2">
    <source>
        <dbReference type="ARBA" id="ARBA00023015"/>
    </source>
</evidence>
<dbReference type="EMBL" id="JAAGOH010000010">
    <property type="protein sequence ID" value="NDY91562.1"/>
    <property type="molecule type" value="Genomic_DNA"/>
</dbReference>
<keyword evidence="4" id="KW-0804">Transcription</keyword>
<dbReference type="PANTHER" id="PTHR30537:SF79">
    <property type="entry name" value="TRANSCRIPTIONAL REGULATOR-RELATED"/>
    <property type="match status" value="1"/>
</dbReference>
<dbReference type="Pfam" id="PF00126">
    <property type="entry name" value="HTH_1"/>
    <property type="match status" value="1"/>
</dbReference>
<keyword evidence="2" id="KW-0805">Transcription regulation</keyword>
<dbReference type="Gene3D" id="1.10.10.10">
    <property type="entry name" value="Winged helix-like DNA-binding domain superfamily/Winged helix DNA-binding domain"/>
    <property type="match status" value="1"/>
</dbReference>
<evidence type="ECO:0000256" key="3">
    <source>
        <dbReference type="ARBA" id="ARBA00023125"/>
    </source>
</evidence>
<proteinExistence type="inferred from homology"/>
<name>A0A7C9TK23_9BURK</name>
<reference evidence="6 7" key="1">
    <citation type="submission" date="2020-02" db="EMBL/GenBank/DDBJ databases">
        <title>Ideonella bacterium strain TBM-1.</title>
        <authorList>
            <person name="Chen W.-M."/>
        </authorList>
    </citation>
    <scope>NUCLEOTIDE SEQUENCE [LARGE SCALE GENOMIC DNA]</scope>
    <source>
        <strain evidence="6 7">TBM-1</strain>
    </source>
</reference>
<keyword evidence="3" id="KW-0238">DNA-binding</keyword>
<dbReference type="SUPFAM" id="SSF46785">
    <property type="entry name" value="Winged helix' DNA-binding domain"/>
    <property type="match status" value="1"/>
</dbReference>
<gene>
    <name evidence="6" type="ORF">G3A44_10235</name>
</gene>
<dbReference type="InterPro" id="IPR000847">
    <property type="entry name" value="LysR_HTH_N"/>
</dbReference>
<comment type="caution">
    <text evidence="6">The sequence shown here is derived from an EMBL/GenBank/DDBJ whole genome shotgun (WGS) entry which is preliminary data.</text>
</comment>
<dbReference type="AlphaFoldDB" id="A0A7C9TK23"/>
<dbReference type="Gene3D" id="3.40.190.10">
    <property type="entry name" value="Periplasmic binding protein-like II"/>
    <property type="match status" value="2"/>
</dbReference>
<dbReference type="RefSeq" id="WP_163457413.1">
    <property type="nucleotide sequence ID" value="NZ_JAAGOH010000010.1"/>
</dbReference>